<sequence length="348" mass="38430">MRYSILGRSGLRVSRLCLGSMTFGPGADWSRPEGDVRAVFDAYVEAGGNFIDTANMYTGGESERIVGRLVAPERERFVVATKYANATPGSGNPNAAGMHRKSLRQSLDESLKRLNLDYIDLYIVHWWDFTTPVEEVQRALDDAVRAGKILHVGLSDVPAWVVSRAQTFHELRGLAPVSCMQLEYSLVQRSIEREHLPLAKTYGMGVTAWSPLAGGILSGKYTRPRRADGPVRLDSMQLQALTERNREIALAVDSVADRLEVASSQVALAWIMSRGVIPIVGATTAAQMRENMRAADLRLDDASLAILDKASTFDPGHPYNMLEWDMSMSLGYGGMFEQIDVPHFPLSR</sequence>
<dbReference type="PANTHER" id="PTHR43364:SF4">
    <property type="entry name" value="NAD(P)-LINKED OXIDOREDUCTASE SUPERFAMILY PROTEIN"/>
    <property type="match status" value="1"/>
</dbReference>
<keyword evidence="1" id="KW-0560">Oxidoreductase</keyword>
<reference evidence="3 4" key="1">
    <citation type="submission" date="2019-12" db="EMBL/GenBank/DDBJ databases">
        <title>Comparative genomics gives insights into the taxonomy of the Azoarcus-Aromatoleum group and reveals separate origins of nif in the plant-associated Azoarcus and non-plant-associated Aromatoleum sub-groups.</title>
        <authorList>
            <person name="Lafos M."/>
            <person name="Maluk M."/>
            <person name="Batista M."/>
            <person name="Junghare M."/>
            <person name="Carmona M."/>
            <person name="Faoro H."/>
            <person name="Cruz L.M."/>
            <person name="Battistoni F."/>
            <person name="De Souza E."/>
            <person name="Pedrosa F."/>
            <person name="Chen W.-M."/>
            <person name="Poole P.S."/>
            <person name="Dixon R.A."/>
            <person name="James E.K."/>
        </authorList>
    </citation>
    <scope>NUCLEOTIDE SEQUENCE [LARGE SCALE GENOMIC DNA]</scope>
    <source>
        <strain evidence="3 4">Td21</strain>
    </source>
</reference>
<dbReference type="InterPro" id="IPR050523">
    <property type="entry name" value="AKR_Detox_Biosynth"/>
</dbReference>
<dbReference type="EMBL" id="WTVN01000001">
    <property type="protein sequence ID" value="NMG42134.1"/>
    <property type="molecule type" value="Genomic_DNA"/>
</dbReference>
<dbReference type="Proteomes" id="UP000623795">
    <property type="component" value="Unassembled WGS sequence"/>
</dbReference>
<gene>
    <name evidence="3" type="ORF">GPA22_00070</name>
</gene>
<dbReference type="PANTHER" id="PTHR43364">
    <property type="entry name" value="NADH-SPECIFIC METHYLGLYOXAL REDUCTASE-RELATED"/>
    <property type="match status" value="1"/>
</dbReference>
<feature type="domain" description="NADP-dependent oxidoreductase" evidence="2">
    <location>
        <begin position="15"/>
        <end position="310"/>
    </location>
</feature>
<dbReference type="InterPro" id="IPR020471">
    <property type="entry name" value="AKR"/>
</dbReference>
<dbReference type="Gene3D" id="3.20.20.100">
    <property type="entry name" value="NADP-dependent oxidoreductase domain"/>
    <property type="match status" value="1"/>
</dbReference>
<keyword evidence="4" id="KW-1185">Reference proteome</keyword>
<name>A0ABX1PRR1_9RHOO</name>
<accession>A0ABX1PRR1</accession>
<dbReference type="PRINTS" id="PR00069">
    <property type="entry name" value="ALDKETRDTASE"/>
</dbReference>
<evidence type="ECO:0000313" key="3">
    <source>
        <dbReference type="EMBL" id="NMG42134.1"/>
    </source>
</evidence>
<organism evidence="3 4">
    <name type="scientific">Aromatoleum toluvorans</name>
    <dbReference type="NCBI Taxonomy" id="92002"/>
    <lineage>
        <taxon>Bacteria</taxon>
        <taxon>Pseudomonadati</taxon>
        <taxon>Pseudomonadota</taxon>
        <taxon>Betaproteobacteria</taxon>
        <taxon>Rhodocyclales</taxon>
        <taxon>Rhodocyclaceae</taxon>
        <taxon>Aromatoleum</taxon>
    </lineage>
</organism>
<proteinExistence type="predicted"/>
<evidence type="ECO:0000313" key="4">
    <source>
        <dbReference type="Proteomes" id="UP000623795"/>
    </source>
</evidence>
<dbReference type="SUPFAM" id="SSF51430">
    <property type="entry name" value="NAD(P)-linked oxidoreductase"/>
    <property type="match status" value="1"/>
</dbReference>
<evidence type="ECO:0000259" key="2">
    <source>
        <dbReference type="Pfam" id="PF00248"/>
    </source>
</evidence>
<dbReference type="CDD" id="cd19080">
    <property type="entry name" value="AKR_AKR9A_9B"/>
    <property type="match status" value="1"/>
</dbReference>
<dbReference type="InterPro" id="IPR023210">
    <property type="entry name" value="NADP_OxRdtase_dom"/>
</dbReference>
<dbReference type="Pfam" id="PF00248">
    <property type="entry name" value="Aldo_ket_red"/>
    <property type="match status" value="1"/>
</dbReference>
<dbReference type="InterPro" id="IPR036812">
    <property type="entry name" value="NAD(P)_OxRdtase_dom_sf"/>
</dbReference>
<protein>
    <submittedName>
        <fullName evidence="3">Aldo/keto reductase</fullName>
    </submittedName>
</protein>
<evidence type="ECO:0000256" key="1">
    <source>
        <dbReference type="ARBA" id="ARBA00023002"/>
    </source>
</evidence>
<comment type="caution">
    <text evidence="3">The sequence shown here is derived from an EMBL/GenBank/DDBJ whole genome shotgun (WGS) entry which is preliminary data.</text>
</comment>
<dbReference type="RefSeq" id="WP_169254072.1">
    <property type="nucleotide sequence ID" value="NZ_WTVN01000001.1"/>
</dbReference>